<keyword evidence="5 7" id="KW-0472">Membrane</keyword>
<feature type="region of interest" description="Disordered" evidence="6">
    <location>
        <begin position="176"/>
        <end position="318"/>
    </location>
</feature>
<dbReference type="GO" id="GO:0005789">
    <property type="term" value="C:endoplasmic reticulum membrane"/>
    <property type="evidence" value="ECO:0007669"/>
    <property type="project" value="InterPro"/>
</dbReference>
<dbReference type="PIRSF" id="PIRSF019693">
    <property type="entry name" value="VAMP-associated"/>
    <property type="match status" value="1"/>
</dbReference>
<dbReference type="Gene3D" id="2.60.40.10">
    <property type="entry name" value="Immunoglobulins"/>
    <property type="match status" value="1"/>
</dbReference>
<feature type="compositionally biased region" description="Basic and acidic residues" evidence="6">
    <location>
        <begin position="226"/>
        <end position="241"/>
    </location>
</feature>
<keyword evidence="10" id="KW-1185">Reference proteome</keyword>
<comment type="similarity">
    <text evidence="2">Belongs to the VAMP-associated protein (VAP) (TC 9.B.17) family.</text>
</comment>
<dbReference type="InterPro" id="IPR013783">
    <property type="entry name" value="Ig-like_fold"/>
</dbReference>
<evidence type="ECO:0000256" key="6">
    <source>
        <dbReference type="SAM" id="MobiDB-lite"/>
    </source>
</evidence>
<dbReference type="PANTHER" id="PTHR10809">
    <property type="entry name" value="VESICLE-ASSOCIATED MEMBRANE PROTEIN-ASSOCIATED PROTEIN"/>
    <property type="match status" value="1"/>
</dbReference>
<dbReference type="SUPFAM" id="SSF49354">
    <property type="entry name" value="PapD-like"/>
    <property type="match status" value="1"/>
</dbReference>
<organism evidence="9 10">
    <name type="scientific">Smittium culicis</name>
    <dbReference type="NCBI Taxonomy" id="133412"/>
    <lineage>
        <taxon>Eukaryota</taxon>
        <taxon>Fungi</taxon>
        <taxon>Fungi incertae sedis</taxon>
        <taxon>Zoopagomycota</taxon>
        <taxon>Kickxellomycotina</taxon>
        <taxon>Harpellomycetes</taxon>
        <taxon>Harpellales</taxon>
        <taxon>Legeriomycetaceae</taxon>
        <taxon>Smittium</taxon>
    </lineage>
</organism>
<feature type="domain" description="MSP" evidence="8">
    <location>
        <begin position="2"/>
        <end position="125"/>
    </location>
</feature>
<dbReference type="PROSITE" id="PS50202">
    <property type="entry name" value="MSP"/>
    <property type="match status" value="1"/>
</dbReference>
<dbReference type="GO" id="GO:0005886">
    <property type="term" value="C:plasma membrane"/>
    <property type="evidence" value="ECO:0007669"/>
    <property type="project" value="TreeGrafter"/>
</dbReference>
<feature type="compositionally biased region" description="Polar residues" evidence="6">
    <location>
        <begin position="270"/>
        <end position="295"/>
    </location>
</feature>
<dbReference type="Proteomes" id="UP000187429">
    <property type="component" value="Unassembled WGS sequence"/>
</dbReference>
<dbReference type="OrthoDB" id="264603at2759"/>
<dbReference type="GO" id="GO:0061817">
    <property type="term" value="P:endoplasmic reticulum-plasma membrane tethering"/>
    <property type="evidence" value="ECO:0007669"/>
    <property type="project" value="TreeGrafter"/>
</dbReference>
<evidence type="ECO:0000313" key="10">
    <source>
        <dbReference type="Proteomes" id="UP000187429"/>
    </source>
</evidence>
<feature type="compositionally biased region" description="Polar residues" evidence="6">
    <location>
        <begin position="244"/>
        <end position="257"/>
    </location>
</feature>
<keyword evidence="4 7" id="KW-1133">Transmembrane helix</keyword>
<keyword evidence="3 7" id="KW-0812">Transmembrane</keyword>
<dbReference type="GO" id="GO:0090158">
    <property type="term" value="P:endoplasmic reticulum membrane organization"/>
    <property type="evidence" value="ECO:0007669"/>
    <property type="project" value="TreeGrafter"/>
</dbReference>
<gene>
    <name evidence="9" type="ORF">AYI69_g4745</name>
</gene>
<evidence type="ECO:0000313" key="9">
    <source>
        <dbReference type="EMBL" id="OMJ24120.1"/>
    </source>
</evidence>
<dbReference type="Pfam" id="PF00635">
    <property type="entry name" value="Motile_Sperm"/>
    <property type="match status" value="1"/>
</dbReference>
<dbReference type="GO" id="GO:0033149">
    <property type="term" value="F:FFAT motif binding"/>
    <property type="evidence" value="ECO:0007669"/>
    <property type="project" value="TreeGrafter"/>
</dbReference>
<dbReference type="AlphaFoldDB" id="A0A1R1YB80"/>
<feature type="compositionally biased region" description="Low complexity" evidence="6">
    <location>
        <begin position="296"/>
        <end position="310"/>
    </location>
</feature>
<dbReference type="InterPro" id="IPR008962">
    <property type="entry name" value="PapD-like_sf"/>
</dbReference>
<name>A0A1R1YB80_9FUNG</name>
<evidence type="ECO:0000259" key="8">
    <source>
        <dbReference type="PROSITE" id="PS50202"/>
    </source>
</evidence>
<evidence type="ECO:0000256" key="4">
    <source>
        <dbReference type="ARBA" id="ARBA00022989"/>
    </source>
</evidence>
<comment type="subcellular location">
    <subcellularLocation>
        <location evidence="1">Membrane</location>
        <topology evidence="1">Single-pass type IV membrane protein</topology>
    </subcellularLocation>
</comment>
<evidence type="ECO:0000256" key="7">
    <source>
        <dbReference type="SAM" id="Phobius"/>
    </source>
</evidence>
<evidence type="ECO:0000256" key="3">
    <source>
        <dbReference type="ARBA" id="ARBA00022692"/>
    </source>
</evidence>
<dbReference type="InterPro" id="IPR000535">
    <property type="entry name" value="MSP_dom"/>
</dbReference>
<evidence type="ECO:0000256" key="1">
    <source>
        <dbReference type="ARBA" id="ARBA00004211"/>
    </source>
</evidence>
<sequence>MSLIFDPSDHLSFNQPSTKVSEAYLDLINENDSPVAFKIKTTAPKHYFVRPNSGTIKPTSSIKILIGLQPQKDISPDFKCKDKFLIQSTALANDFNEADIHNLWLQVESLDKSLIFEKKLKVKYVFADSHLSSASNDNNVEQTPASSNFNRDVTVFETPSNKNVFSKGPISPLAEADSIPANPFAANNDNTDSHAIENQSSKDPIPEISQKTADTNSYISSQSRSIDSEIKSSLKSHDPEVAKQTATSASNTSSKVLSNENNHHSESNSAAKKSPNSQETAKKTPAQTDFSTSTLKNSPSSIKKSNITTTHNLSSSGNVASHVEMNGISVPSVIFIAFASFLVGYLFF</sequence>
<accession>A0A1R1YB80</accession>
<dbReference type="PANTHER" id="PTHR10809:SF6">
    <property type="entry name" value="AT11025P-RELATED"/>
    <property type="match status" value="1"/>
</dbReference>
<evidence type="ECO:0000256" key="5">
    <source>
        <dbReference type="ARBA" id="ARBA00023136"/>
    </source>
</evidence>
<protein>
    <submittedName>
        <fullName evidence="9">Vesicle-associated membrane protein-associated protein</fullName>
    </submittedName>
</protein>
<feature type="transmembrane region" description="Helical" evidence="7">
    <location>
        <begin position="328"/>
        <end position="347"/>
    </location>
</feature>
<comment type="caution">
    <text evidence="9">The sequence shown here is derived from an EMBL/GenBank/DDBJ whole genome shotgun (WGS) entry which is preliminary data.</text>
</comment>
<dbReference type="InterPro" id="IPR016763">
    <property type="entry name" value="VAP"/>
</dbReference>
<proteinExistence type="inferred from homology"/>
<reference evidence="10" key="1">
    <citation type="submission" date="2017-01" db="EMBL/GenBank/DDBJ databases">
        <authorList>
            <person name="Wang Y."/>
            <person name="White M."/>
            <person name="Kvist S."/>
            <person name="Moncalvo J.-M."/>
        </authorList>
    </citation>
    <scope>NUCLEOTIDE SEQUENCE [LARGE SCALE GENOMIC DNA]</scope>
    <source>
        <strain evidence="10">ID-206-W2</strain>
    </source>
</reference>
<evidence type="ECO:0000256" key="2">
    <source>
        <dbReference type="ARBA" id="ARBA00008932"/>
    </source>
</evidence>
<dbReference type="EMBL" id="LSSM01001895">
    <property type="protein sequence ID" value="OMJ24120.1"/>
    <property type="molecule type" value="Genomic_DNA"/>
</dbReference>